<gene>
    <name evidence="7" type="ORF">CMUS01_09708</name>
</gene>
<dbReference type="PANTHER" id="PTHR13675">
    <property type="entry name" value="LYR MOTIF-CONTAINING PROTEIN 2"/>
    <property type="match status" value="1"/>
</dbReference>
<keyword evidence="8" id="KW-1185">Reference proteome</keyword>
<feature type="compositionally biased region" description="Low complexity" evidence="5">
    <location>
        <begin position="851"/>
        <end position="863"/>
    </location>
</feature>
<feature type="compositionally biased region" description="Basic residues" evidence="5">
    <location>
        <begin position="928"/>
        <end position="946"/>
    </location>
</feature>
<dbReference type="InterPro" id="IPR008011">
    <property type="entry name" value="Complex1_LYR_dom"/>
</dbReference>
<dbReference type="Pfam" id="PF05347">
    <property type="entry name" value="Complex1_LYR"/>
    <property type="match status" value="1"/>
</dbReference>
<sequence>MAGARRGLSGLQKEVLALYRQCLREIRKKPEIAQSHFRSFARTEFDKYLAVDKRDFSVVEHLLRKGRRQLETYSSPSIKDVMRVFRDCNCLSPHVSPPFPRPQPHIAHQAAEDISRKPLSPSVESLRRQQRFVVRSQRLGKVRLPSGRVSQPRRTSASVRRPSRSSSIPLAASVAQERELERLRRTIASDALRPLTPSPQRINNQSIQRTPPRWYIAMDDPARPGPSTRRDHRFGQAPPGVTGAHRARKAPNDPARPIADHFGSPTRRKTTNTRVQRMAPIGSPPRKREFPLSAGREPFGSFDHGESLPANEKRFGVPPQPPSRTSSRRRAVDRFARQLEIYAERREAAGNLPVNTPTPESVVSLRTVSLLKPYEDQFVAAGLAVTSAQQQQKPPPVERPAKGEKLEDGLGAPTAGPQHKSSKAPEQPGRLQLNGLRSRSWSSESSSSVVTEVAFTQPNDWEIAFIDEVPPKKSGCCGITCFSGPRDESNEVLTTRAPPVSTPATIDTPKKILAKWEPVYDYKEEEIFITSPSQYCEVVKRDFVANPCKEGTEFRDPRVKTWHGNPAQRPSNFRPGLVPVPADKGIEAPSPTTKTFKEPTSEKENTPPIPPRAPGRLKPAAKPSEQIKGLRKPEQQNAFTERVKAILEEAEAEPSGKGPTTGRPAAAESVSDENIPTRPTGEIRPTSRRHADGKLLRVSVRQPERKSKAKAAAQQSQVPVGPQPSSNAGGEKLQSLPETLAVPEKKQKEPSAATSQDTELPNPSLPSTWRLTLSTPSSLEVAMETANRHMEEKEAESNGNPPMPPVKLDKSAEQDATTKTGHEDPPANKEKQPPPEEESEPTTDSSKKDTSQQSSSSAPSSSDYLDRDIDDRDVLRGLHIAISAACDEEVDAWIRQKTGVRIRRFLADLRAFETLDEERPTGPSQDRARKRRAESRKLKNQIRKSKAARELRARAGKKA</sequence>
<comment type="subcellular location">
    <subcellularLocation>
        <location evidence="1">Mitochondrion matrix</location>
    </subcellularLocation>
</comment>
<feature type="region of interest" description="Disordered" evidence="5">
    <location>
        <begin position="144"/>
        <end position="175"/>
    </location>
</feature>
<protein>
    <recommendedName>
        <fullName evidence="6">Complex 1 LYR protein domain-containing protein</fullName>
    </recommendedName>
</protein>
<feature type="compositionally biased region" description="Basic and acidic residues" evidence="5">
    <location>
        <begin position="595"/>
        <end position="605"/>
    </location>
</feature>
<dbReference type="EMBL" id="WIGM01000420">
    <property type="protein sequence ID" value="KAF6825763.1"/>
    <property type="molecule type" value="Genomic_DNA"/>
</dbReference>
<feature type="domain" description="Complex 1 LYR protein" evidence="6">
    <location>
        <begin position="13"/>
        <end position="71"/>
    </location>
</feature>
<accession>A0A8H6K6S3</accession>
<feature type="compositionally biased region" description="Basic and acidic residues" evidence="5">
    <location>
        <begin position="303"/>
        <end position="315"/>
    </location>
</feature>
<feature type="region of interest" description="Disordered" evidence="5">
    <location>
        <begin position="557"/>
        <end position="868"/>
    </location>
</feature>
<dbReference type="OrthoDB" id="273010at2759"/>
<feature type="compositionally biased region" description="Low complexity" evidence="5">
    <location>
        <begin position="710"/>
        <end position="726"/>
    </location>
</feature>
<evidence type="ECO:0000313" key="7">
    <source>
        <dbReference type="EMBL" id="KAF6825763.1"/>
    </source>
</evidence>
<feature type="compositionally biased region" description="Basic and acidic residues" evidence="5">
    <location>
        <begin position="399"/>
        <end position="408"/>
    </location>
</feature>
<comment type="similarity">
    <text evidence="4">Belongs to the complex I LYR family. SDHAF1 subfamily.</text>
</comment>
<evidence type="ECO:0000256" key="5">
    <source>
        <dbReference type="SAM" id="MobiDB-lite"/>
    </source>
</evidence>
<dbReference type="GO" id="GO:0034553">
    <property type="term" value="P:mitochondrial respiratory chain complex II assembly"/>
    <property type="evidence" value="ECO:0007669"/>
    <property type="project" value="InterPro"/>
</dbReference>
<dbReference type="PANTHER" id="PTHR13675:SF1">
    <property type="entry name" value="SUCCINATE DEHYDROGENASE ASSEMBLY FACTOR 1, MITOCHONDRIAL"/>
    <property type="match status" value="1"/>
</dbReference>
<dbReference type="CDD" id="cd20268">
    <property type="entry name" value="Complex1_LYR_SDHAF1_LYRM8"/>
    <property type="match status" value="1"/>
</dbReference>
<evidence type="ECO:0000313" key="8">
    <source>
        <dbReference type="Proteomes" id="UP000639643"/>
    </source>
</evidence>
<name>A0A8H6K6S3_9PEZI</name>
<feature type="region of interest" description="Disordered" evidence="5">
    <location>
        <begin position="219"/>
        <end position="332"/>
    </location>
</feature>
<dbReference type="InterPro" id="IPR045295">
    <property type="entry name" value="Complex1_LYR_SDHAF1_LYRM8"/>
</dbReference>
<dbReference type="GO" id="GO:0005759">
    <property type="term" value="C:mitochondrial matrix"/>
    <property type="evidence" value="ECO:0007669"/>
    <property type="project" value="UniProtKB-SubCell"/>
</dbReference>
<feature type="region of interest" description="Disordered" evidence="5">
    <location>
        <begin position="915"/>
        <end position="959"/>
    </location>
</feature>
<feature type="compositionally biased region" description="Polar residues" evidence="5">
    <location>
        <begin position="752"/>
        <end position="778"/>
    </location>
</feature>
<keyword evidence="2" id="KW-0496">Mitochondrion</keyword>
<feature type="compositionally biased region" description="Low complexity" evidence="5">
    <location>
        <begin position="152"/>
        <end position="173"/>
    </location>
</feature>
<organism evidence="7 8">
    <name type="scientific">Colletotrichum musicola</name>
    <dbReference type="NCBI Taxonomy" id="2175873"/>
    <lineage>
        <taxon>Eukaryota</taxon>
        <taxon>Fungi</taxon>
        <taxon>Dikarya</taxon>
        <taxon>Ascomycota</taxon>
        <taxon>Pezizomycotina</taxon>
        <taxon>Sordariomycetes</taxon>
        <taxon>Hypocreomycetidae</taxon>
        <taxon>Glomerellales</taxon>
        <taxon>Glomerellaceae</taxon>
        <taxon>Colletotrichum</taxon>
        <taxon>Colletotrichum orchidearum species complex</taxon>
    </lineage>
</organism>
<evidence type="ECO:0000256" key="2">
    <source>
        <dbReference type="ARBA" id="ARBA00023128"/>
    </source>
</evidence>
<evidence type="ECO:0000256" key="3">
    <source>
        <dbReference type="ARBA" id="ARBA00023186"/>
    </source>
</evidence>
<feature type="compositionally biased region" description="Basic and acidic residues" evidence="5">
    <location>
        <begin position="786"/>
        <end position="796"/>
    </location>
</feature>
<dbReference type="AlphaFoldDB" id="A0A8H6K6S3"/>
<proteinExistence type="inferred from homology"/>
<feature type="compositionally biased region" description="Basic and acidic residues" evidence="5">
    <location>
        <begin position="820"/>
        <end position="834"/>
    </location>
</feature>
<feature type="region of interest" description="Disordered" evidence="5">
    <location>
        <begin position="386"/>
        <end position="439"/>
    </location>
</feature>
<comment type="caution">
    <text evidence="7">The sequence shown here is derived from an EMBL/GenBank/DDBJ whole genome shotgun (WGS) entry which is preliminary data.</text>
</comment>
<keyword evidence="3" id="KW-0143">Chaperone</keyword>
<evidence type="ECO:0000256" key="1">
    <source>
        <dbReference type="ARBA" id="ARBA00004305"/>
    </source>
</evidence>
<reference evidence="7" key="1">
    <citation type="journal article" date="2020" name="Phytopathology">
        <title>Genome Sequence Resources of Colletotrichum truncatum, C. plurivorum, C. musicola, and C. sojae: Four Species Pathogenic to Soybean (Glycine max).</title>
        <authorList>
            <person name="Rogerio F."/>
            <person name="Boufleur T.R."/>
            <person name="Ciampi-Guillardi M."/>
            <person name="Sukno S.A."/>
            <person name="Thon M.R."/>
            <person name="Massola Junior N.S."/>
            <person name="Baroncelli R."/>
        </authorList>
    </citation>
    <scope>NUCLEOTIDE SEQUENCE</scope>
    <source>
        <strain evidence="7">LFN0074</strain>
    </source>
</reference>
<dbReference type="Proteomes" id="UP000639643">
    <property type="component" value="Unassembled WGS sequence"/>
</dbReference>
<evidence type="ECO:0000259" key="6">
    <source>
        <dbReference type="Pfam" id="PF05347"/>
    </source>
</evidence>
<evidence type="ECO:0000256" key="4">
    <source>
        <dbReference type="ARBA" id="ARBA00025715"/>
    </source>
</evidence>